<accession>A0ABW4PVR1</accession>
<keyword evidence="3" id="KW-1185">Reference proteome</keyword>
<evidence type="ECO:0000313" key="2">
    <source>
        <dbReference type="EMBL" id="MFD1834247.1"/>
    </source>
</evidence>
<organism evidence="2 3">
    <name type="scientific">Brachybacterium rhamnosum</name>
    <dbReference type="NCBI Taxonomy" id="173361"/>
    <lineage>
        <taxon>Bacteria</taxon>
        <taxon>Bacillati</taxon>
        <taxon>Actinomycetota</taxon>
        <taxon>Actinomycetes</taxon>
        <taxon>Micrococcales</taxon>
        <taxon>Dermabacteraceae</taxon>
        <taxon>Brachybacterium</taxon>
    </lineage>
</organism>
<dbReference type="EMBL" id="JBHUFL010000002">
    <property type="protein sequence ID" value="MFD1834247.1"/>
    <property type="molecule type" value="Genomic_DNA"/>
</dbReference>
<evidence type="ECO:0000256" key="1">
    <source>
        <dbReference type="SAM" id="MobiDB-lite"/>
    </source>
</evidence>
<gene>
    <name evidence="2" type="ORF">ACFSDA_04070</name>
</gene>
<protein>
    <recommendedName>
        <fullName evidence="4">DUF222 domain-containing protein</fullName>
    </recommendedName>
</protein>
<reference evidence="3" key="1">
    <citation type="journal article" date="2019" name="Int. J. Syst. Evol. Microbiol.">
        <title>The Global Catalogue of Microorganisms (GCM) 10K type strain sequencing project: providing services to taxonomists for standard genome sequencing and annotation.</title>
        <authorList>
            <consortium name="The Broad Institute Genomics Platform"/>
            <consortium name="The Broad Institute Genome Sequencing Center for Infectious Disease"/>
            <person name="Wu L."/>
            <person name="Ma J."/>
        </authorList>
    </citation>
    <scope>NUCLEOTIDE SEQUENCE [LARGE SCALE GENOMIC DNA]</scope>
    <source>
        <strain evidence="3">JCM 11650</strain>
    </source>
</reference>
<name>A0ABW4PVR1_9MICO</name>
<dbReference type="Proteomes" id="UP001597280">
    <property type="component" value="Unassembled WGS sequence"/>
</dbReference>
<dbReference type="RefSeq" id="WP_343903634.1">
    <property type="nucleotide sequence ID" value="NZ_BAAAIS010000002.1"/>
</dbReference>
<evidence type="ECO:0008006" key="4">
    <source>
        <dbReference type="Google" id="ProtNLM"/>
    </source>
</evidence>
<evidence type="ECO:0000313" key="3">
    <source>
        <dbReference type="Proteomes" id="UP001597280"/>
    </source>
</evidence>
<comment type="caution">
    <text evidence="2">The sequence shown here is derived from an EMBL/GenBank/DDBJ whole genome shotgun (WGS) entry which is preliminary data.</text>
</comment>
<feature type="region of interest" description="Disordered" evidence="1">
    <location>
        <begin position="215"/>
        <end position="262"/>
    </location>
</feature>
<proteinExistence type="predicted"/>
<sequence length="317" mass="34142">MSPRRLPLPRTLPSLPLGAAARERSRLLAEARAIDPDLPRSADAAAVVRSARRLARRAAQDEFARDGVRHVTLPPDFGRAELRRADIPGDAEFQLFTQDVIGALDIAPSTLEADDARALLRSATARDGYGLGPEAAADLVSYLLGRAWALQQAELAERDSRGEATLLPEGTPRSEEEFVAKEAATIREEVREALVRLVRTPLELQIARRRHEEIEAGRCDPAPAAEREGRPGRGEPSGTSPSAGTTDADGGRGTAGAQGAKVPLDAAWRFANSETGRRAFGAANDFYRSEAGQKVFHAAKDGAGKLRKAYDRRGDRS</sequence>